<evidence type="ECO:0000313" key="7">
    <source>
        <dbReference type="EMBL" id="PJF18115.1"/>
    </source>
</evidence>
<evidence type="ECO:0000259" key="4">
    <source>
        <dbReference type="PROSITE" id="PS50102"/>
    </source>
</evidence>
<proteinExistence type="predicted"/>
<dbReference type="GO" id="GO:1990904">
    <property type="term" value="C:ribonucleoprotein complex"/>
    <property type="evidence" value="ECO:0007669"/>
    <property type="project" value="UniProtKB-UniRule"/>
</dbReference>
<evidence type="ECO:0000256" key="2">
    <source>
        <dbReference type="PROSITE-ProRule" id="PRU00332"/>
    </source>
</evidence>
<feature type="domain" description="HTH La-type RNA-binding" evidence="5">
    <location>
        <begin position="1"/>
        <end position="41"/>
    </location>
</feature>
<dbReference type="PROSITE" id="PS50961">
    <property type="entry name" value="HTH_LA"/>
    <property type="match status" value="1"/>
</dbReference>
<comment type="caution">
    <text evidence="7">The sequence shown here is derived from an EMBL/GenBank/DDBJ whole genome shotgun (WGS) entry which is preliminary data.</text>
</comment>
<dbReference type="PRINTS" id="PR00302">
    <property type="entry name" value="LUPUSLA"/>
</dbReference>
<dbReference type="SUPFAM" id="SSF54928">
    <property type="entry name" value="RNA-binding domain, RBD"/>
    <property type="match status" value="1"/>
</dbReference>
<dbReference type="InterPro" id="IPR000504">
    <property type="entry name" value="RRM_dom"/>
</dbReference>
<dbReference type="InterPro" id="IPR012677">
    <property type="entry name" value="Nucleotide-bd_a/b_plait_sf"/>
</dbReference>
<gene>
    <name evidence="7" type="ORF">PSACC_02083</name>
</gene>
<dbReference type="CDD" id="cd12291">
    <property type="entry name" value="RRM1_La"/>
    <property type="match status" value="1"/>
</dbReference>
<protein>
    <submittedName>
        <fullName evidence="7">Lupus La protein</fullName>
    </submittedName>
</protein>
<accession>A0A2H9TK55</accession>
<keyword evidence="1 2" id="KW-0694">RNA-binding</keyword>
<dbReference type="InterPro" id="IPR014886">
    <property type="entry name" value="La_xRRM"/>
</dbReference>
<evidence type="ECO:0000259" key="5">
    <source>
        <dbReference type="PROSITE" id="PS50961"/>
    </source>
</evidence>
<dbReference type="PROSITE" id="PS50102">
    <property type="entry name" value="RRM"/>
    <property type="match status" value="1"/>
</dbReference>
<dbReference type="InterPro" id="IPR002344">
    <property type="entry name" value="Lupus_La"/>
</dbReference>
<dbReference type="GO" id="GO:0005634">
    <property type="term" value="C:nucleus"/>
    <property type="evidence" value="ECO:0007669"/>
    <property type="project" value="InterPro"/>
</dbReference>
<name>A0A2H9TK55_9FUNG</name>
<feature type="domain" description="RRM" evidence="4">
    <location>
        <begin position="46"/>
        <end position="123"/>
    </location>
</feature>
<evidence type="ECO:0000256" key="1">
    <source>
        <dbReference type="ARBA" id="ARBA00022884"/>
    </source>
</evidence>
<dbReference type="AlphaFoldDB" id="A0A2H9TK55"/>
<feature type="domain" description="XRRM" evidence="6">
    <location>
        <begin position="146"/>
        <end position="266"/>
    </location>
</feature>
<dbReference type="InterPro" id="IPR035979">
    <property type="entry name" value="RBD_domain_sf"/>
</dbReference>
<feature type="region of interest" description="Disordered" evidence="3">
    <location>
        <begin position="229"/>
        <end position="292"/>
    </location>
</feature>
<organism evidence="7 8">
    <name type="scientific">Paramicrosporidium saccamoebae</name>
    <dbReference type="NCBI Taxonomy" id="1246581"/>
    <lineage>
        <taxon>Eukaryota</taxon>
        <taxon>Fungi</taxon>
        <taxon>Fungi incertae sedis</taxon>
        <taxon>Cryptomycota</taxon>
        <taxon>Cryptomycota incertae sedis</taxon>
        <taxon>Paramicrosporidium</taxon>
    </lineage>
</organism>
<dbReference type="GO" id="GO:0006396">
    <property type="term" value="P:RNA processing"/>
    <property type="evidence" value="ECO:0007669"/>
    <property type="project" value="InterPro"/>
</dbReference>
<evidence type="ECO:0000313" key="8">
    <source>
        <dbReference type="Proteomes" id="UP000240830"/>
    </source>
</evidence>
<evidence type="ECO:0000256" key="3">
    <source>
        <dbReference type="SAM" id="MobiDB-lite"/>
    </source>
</evidence>
<dbReference type="PROSITE" id="PS51939">
    <property type="entry name" value="XRRM"/>
    <property type="match status" value="1"/>
</dbReference>
<dbReference type="InterPro" id="IPR006630">
    <property type="entry name" value="La_HTH"/>
</dbReference>
<reference evidence="7 8" key="1">
    <citation type="submission" date="2016-10" db="EMBL/GenBank/DDBJ databases">
        <title>The genome of Paramicrosporidium saccamoebae is the missing link in understanding Cryptomycota and Microsporidia evolution.</title>
        <authorList>
            <person name="Quandt C.A."/>
            <person name="Beaudet D."/>
            <person name="Corsaro D."/>
            <person name="Michel R."/>
            <person name="Corradi N."/>
            <person name="James T."/>
        </authorList>
    </citation>
    <scope>NUCLEOTIDE SEQUENCE [LARGE SCALE GENOMIC DNA]</scope>
    <source>
        <strain evidence="7 8">KSL3</strain>
    </source>
</reference>
<feature type="compositionally biased region" description="Basic and acidic residues" evidence="3">
    <location>
        <begin position="280"/>
        <end position="292"/>
    </location>
</feature>
<sequence>MKQLSEDFELIKASLEKESDLIELNEDKTLVRRKVPMPESRETLGCTVYVKGFPQTATLDELEEFFSQHSEHVQAIRFRRFPKDRVFKGSVFVEFTTEEEATRFAGLSLSYNETPLVIKSKMAYFEEKNAEKTQKSQAMDTQLLEKMGRGRLLKISDFPSEGITHENLKETLKESFPVAYVDFNYESGCAWIRFREPVAEKFVEEYKEKALEIGEHKLSSFHVATEEEQSNYYKVSMKPRKPEGGRGGQRGRGGRGGRGGRSDRSSSKRSADEPAEDAEAEVKKAKEDEADN</sequence>
<dbReference type="OrthoDB" id="439993at2759"/>
<feature type="compositionally biased region" description="Basic and acidic residues" evidence="3">
    <location>
        <begin position="260"/>
        <end position="272"/>
    </location>
</feature>
<keyword evidence="8" id="KW-1185">Reference proteome</keyword>
<feature type="compositionally biased region" description="Gly residues" evidence="3">
    <location>
        <begin position="245"/>
        <end position="259"/>
    </location>
</feature>
<dbReference type="SMART" id="SM00360">
    <property type="entry name" value="RRM"/>
    <property type="match status" value="1"/>
</dbReference>
<dbReference type="GO" id="GO:0003723">
    <property type="term" value="F:RNA binding"/>
    <property type="evidence" value="ECO:0007669"/>
    <property type="project" value="UniProtKB-UniRule"/>
</dbReference>
<dbReference type="Gene3D" id="3.30.70.330">
    <property type="match status" value="2"/>
</dbReference>
<evidence type="ECO:0000259" key="6">
    <source>
        <dbReference type="PROSITE" id="PS51939"/>
    </source>
</evidence>
<dbReference type="STRING" id="1246581.A0A2H9TK55"/>
<dbReference type="Pfam" id="PF00076">
    <property type="entry name" value="RRM_1"/>
    <property type="match status" value="1"/>
</dbReference>
<dbReference type="EMBL" id="MTSL01000142">
    <property type="protein sequence ID" value="PJF18115.1"/>
    <property type="molecule type" value="Genomic_DNA"/>
</dbReference>
<dbReference type="Pfam" id="PF08777">
    <property type="entry name" value="RRM_3"/>
    <property type="match status" value="1"/>
</dbReference>
<dbReference type="Proteomes" id="UP000240830">
    <property type="component" value="Unassembled WGS sequence"/>
</dbReference>